<dbReference type="PANTHER" id="PTHR10434">
    <property type="entry name" value="1-ACYL-SN-GLYCEROL-3-PHOSPHATE ACYLTRANSFERASE"/>
    <property type="match status" value="1"/>
</dbReference>
<keyword evidence="5" id="KW-1185">Reference proteome</keyword>
<dbReference type="SUPFAM" id="SSF69593">
    <property type="entry name" value="Glycerol-3-phosphate (1)-acyltransferase"/>
    <property type="match status" value="1"/>
</dbReference>
<keyword evidence="1 4" id="KW-0808">Transferase</keyword>
<dbReference type="EMBL" id="FRAP01000007">
    <property type="protein sequence ID" value="SHK49488.1"/>
    <property type="molecule type" value="Genomic_DNA"/>
</dbReference>
<dbReference type="AlphaFoldDB" id="A0A1M6SY39"/>
<dbReference type="InterPro" id="IPR002123">
    <property type="entry name" value="Plipid/glycerol_acylTrfase"/>
</dbReference>
<reference evidence="4 5" key="1">
    <citation type="submission" date="2016-11" db="EMBL/GenBank/DDBJ databases">
        <authorList>
            <person name="Jaros S."/>
            <person name="Januszkiewicz K."/>
            <person name="Wedrychowicz H."/>
        </authorList>
    </citation>
    <scope>NUCLEOTIDE SEQUENCE [LARGE SCALE GENOMIC DNA]</scope>
    <source>
        <strain evidence="4 5">DSM 43832</strain>
    </source>
</reference>
<sequence>MNDDLSVRVNDDLSVRVNDDLSVRVNDDLSAGVNADLPAGAWPWLHDLARWIGSWLWFLVFRLHLHGRGRVPRTGPVVVVANHSAFVDGPLLFGLFRRRAVFWVKQEMFVGPLGWVLRRLGQVPVRRGTADRTPLTAGLAVLRGGGLVAIFPEGTRGTGDVTAVQQGAAWLARTSGAVVVPVVCRGTRRPDGARRRFRPRVDVMVGEPVTIPAGGGRAGLAAATEAVRAELAAAVRELDTRRSS</sequence>
<dbReference type="STRING" id="1848.SAMN05443637_10722"/>
<organism evidence="4 5">
    <name type="scientific">Pseudonocardia thermophila</name>
    <dbReference type="NCBI Taxonomy" id="1848"/>
    <lineage>
        <taxon>Bacteria</taxon>
        <taxon>Bacillati</taxon>
        <taxon>Actinomycetota</taxon>
        <taxon>Actinomycetes</taxon>
        <taxon>Pseudonocardiales</taxon>
        <taxon>Pseudonocardiaceae</taxon>
        <taxon>Pseudonocardia</taxon>
    </lineage>
</organism>
<dbReference type="CDD" id="cd07989">
    <property type="entry name" value="LPLAT_AGPAT-like"/>
    <property type="match status" value="1"/>
</dbReference>
<protein>
    <submittedName>
        <fullName evidence="4">1-acyl-sn-glycerol-3-phosphate acyltransferase</fullName>
    </submittedName>
</protein>
<feature type="domain" description="Phospholipid/glycerol acyltransferase" evidence="3">
    <location>
        <begin position="77"/>
        <end position="187"/>
    </location>
</feature>
<dbReference type="Proteomes" id="UP000184363">
    <property type="component" value="Unassembled WGS sequence"/>
</dbReference>
<dbReference type="Pfam" id="PF01553">
    <property type="entry name" value="Acyltransferase"/>
    <property type="match status" value="1"/>
</dbReference>
<name>A0A1M6SY39_PSETH</name>
<dbReference type="GO" id="GO:0006654">
    <property type="term" value="P:phosphatidic acid biosynthetic process"/>
    <property type="evidence" value="ECO:0007669"/>
    <property type="project" value="TreeGrafter"/>
</dbReference>
<evidence type="ECO:0000313" key="5">
    <source>
        <dbReference type="Proteomes" id="UP000184363"/>
    </source>
</evidence>
<evidence type="ECO:0000256" key="2">
    <source>
        <dbReference type="ARBA" id="ARBA00023315"/>
    </source>
</evidence>
<evidence type="ECO:0000256" key="1">
    <source>
        <dbReference type="ARBA" id="ARBA00022679"/>
    </source>
</evidence>
<evidence type="ECO:0000313" key="4">
    <source>
        <dbReference type="EMBL" id="SHK49488.1"/>
    </source>
</evidence>
<dbReference type="GO" id="GO:0003841">
    <property type="term" value="F:1-acylglycerol-3-phosphate O-acyltransferase activity"/>
    <property type="evidence" value="ECO:0007669"/>
    <property type="project" value="TreeGrafter"/>
</dbReference>
<dbReference type="GO" id="GO:0005886">
    <property type="term" value="C:plasma membrane"/>
    <property type="evidence" value="ECO:0007669"/>
    <property type="project" value="TreeGrafter"/>
</dbReference>
<accession>A0A1M6SY39</accession>
<dbReference type="SMART" id="SM00563">
    <property type="entry name" value="PlsC"/>
    <property type="match status" value="1"/>
</dbReference>
<evidence type="ECO:0000259" key="3">
    <source>
        <dbReference type="SMART" id="SM00563"/>
    </source>
</evidence>
<dbReference type="PANTHER" id="PTHR10434:SF11">
    <property type="entry name" value="1-ACYL-SN-GLYCEROL-3-PHOSPHATE ACYLTRANSFERASE"/>
    <property type="match status" value="1"/>
</dbReference>
<keyword evidence="2 4" id="KW-0012">Acyltransferase</keyword>
<proteinExistence type="predicted"/>
<gene>
    <name evidence="4" type="ORF">SAMN05443637_10722</name>
</gene>